<reference evidence="3" key="1">
    <citation type="journal article" date="2019" name="Int. J. Syst. Evol. Microbiol.">
        <title>The Global Catalogue of Microorganisms (GCM) 10K type strain sequencing project: providing services to taxonomists for standard genome sequencing and annotation.</title>
        <authorList>
            <consortium name="The Broad Institute Genomics Platform"/>
            <consortium name="The Broad Institute Genome Sequencing Center for Infectious Disease"/>
            <person name="Wu L."/>
            <person name="Ma J."/>
        </authorList>
    </citation>
    <scope>NUCLEOTIDE SEQUENCE [LARGE SCALE GENOMIC DNA]</scope>
    <source>
        <strain evidence="3">CGMCC 4.1648</strain>
    </source>
</reference>
<keyword evidence="1" id="KW-0812">Transmembrane</keyword>
<protein>
    <recommendedName>
        <fullName evidence="4">Integral membrane protein</fullName>
    </recommendedName>
</protein>
<keyword evidence="1" id="KW-1133">Transmembrane helix</keyword>
<feature type="transmembrane region" description="Helical" evidence="1">
    <location>
        <begin position="40"/>
        <end position="59"/>
    </location>
</feature>
<evidence type="ECO:0000313" key="2">
    <source>
        <dbReference type="EMBL" id="MFC5024301.1"/>
    </source>
</evidence>
<evidence type="ECO:0000256" key="1">
    <source>
        <dbReference type="SAM" id="Phobius"/>
    </source>
</evidence>
<name>A0ABV9XFW7_9ACTN</name>
<gene>
    <name evidence="2" type="ORF">ACFPM3_19420</name>
</gene>
<evidence type="ECO:0000313" key="3">
    <source>
        <dbReference type="Proteomes" id="UP001595829"/>
    </source>
</evidence>
<dbReference type="EMBL" id="JBHSJD010000014">
    <property type="protein sequence ID" value="MFC5024301.1"/>
    <property type="molecule type" value="Genomic_DNA"/>
</dbReference>
<evidence type="ECO:0008006" key="4">
    <source>
        <dbReference type="Google" id="ProtNLM"/>
    </source>
</evidence>
<accession>A0ABV9XFW7</accession>
<keyword evidence="3" id="KW-1185">Reference proteome</keyword>
<keyword evidence="1" id="KW-0472">Membrane</keyword>
<sequence length="77" mass="8007">MGGLLFGLLIALSAAAFLILFVGGALLVWATWELGGPWQGTFAAVMFAAVWVIPIVNSFDRRGKETVDPAEGTGPGS</sequence>
<dbReference type="RefSeq" id="WP_345686417.1">
    <property type="nucleotide sequence ID" value="NZ_BAABIT010000001.1"/>
</dbReference>
<organism evidence="2 3">
    <name type="scientific">Streptomyces coeruleoprunus</name>
    <dbReference type="NCBI Taxonomy" id="285563"/>
    <lineage>
        <taxon>Bacteria</taxon>
        <taxon>Bacillati</taxon>
        <taxon>Actinomycetota</taxon>
        <taxon>Actinomycetes</taxon>
        <taxon>Kitasatosporales</taxon>
        <taxon>Streptomycetaceae</taxon>
        <taxon>Streptomyces</taxon>
    </lineage>
</organism>
<dbReference type="Proteomes" id="UP001595829">
    <property type="component" value="Unassembled WGS sequence"/>
</dbReference>
<comment type="caution">
    <text evidence="2">The sequence shown here is derived from an EMBL/GenBank/DDBJ whole genome shotgun (WGS) entry which is preliminary data.</text>
</comment>
<proteinExistence type="predicted"/>